<dbReference type="EMBL" id="KN294018">
    <property type="protein sequence ID" value="KGQ00880.1"/>
    <property type="molecule type" value="Genomic_DNA"/>
</dbReference>
<evidence type="ECO:0000313" key="2">
    <source>
        <dbReference type="Proteomes" id="UP000002059"/>
    </source>
</evidence>
<protein>
    <submittedName>
        <fullName evidence="1">Uncharacterized protein</fullName>
    </submittedName>
</protein>
<dbReference type="Proteomes" id="UP000002059">
    <property type="component" value="Partially assembled WGS sequence"/>
</dbReference>
<dbReference type="AlphaFoldDB" id="A0A0A2V3Z3"/>
<reference evidence="1 2" key="1">
    <citation type="journal article" date="2011" name="PLoS Genet.">
        <title>Comparative genomic analysis of human fungal pathogens causing paracoccidioidomycosis.</title>
        <authorList>
            <person name="Desjardins C.A."/>
            <person name="Champion M.D."/>
            <person name="Holder J.W."/>
            <person name="Muszewska A."/>
            <person name="Goldberg J."/>
            <person name="Bailao A.M."/>
            <person name="Brigido M.M."/>
            <person name="Ferreira M.E."/>
            <person name="Garcia A.M."/>
            <person name="Grynberg M."/>
            <person name="Gujja S."/>
            <person name="Heiman D.I."/>
            <person name="Henn M.R."/>
            <person name="Kodira C.D."/>
            <person name="Leon-Narvaez H."/>
            <person name="Longo L.V."/>
            <person name="Ma L.J."/>
            <person name="Malavazi I."/>
            <person name="Matsuo A.L."/>
            <person name="Morais F.V."/>
            <person name="Pereira M."/>
            <person name="Rodriguez-Brito S."/>
            <person name="Sakthikumar S."/>
            <person name="Salem-Izacc S.M."/>
            <person name="Sykes S.M."/>
            <person name="Teixeira M.M."/>
            <person name="Vallejo M.C."/>
            <person name="Walter M.E."/>
            <person name="Yandava C."/>
            <person name="Young S."/>
            <person name="Zeng Q."/>
            <person name="Zucker J."/>
            <person name="Felipe M.S."/>
            <person name="Goldman G.H."/>
            <person name="Haas B.J."/>
            <person name="McEwen J.G."/>
            <person name="Nino-Vega G."/>
            <person name="Puccia R."/>
            <person name="San-Blas G."/>
            <person name="Soares C.M."/>
            <person name="Birren B.W."/>
            <person name="Cuomo C.A."/>
        </authorList>
    </citation>
    <scope>NUCLEOTIDE SEQUENCE [LARGE SCALE GENOMIC DNA]</scope>
    <source>
        <strain evidence="2">ATCC MYA-826 / Pb01</strain>
    </source>
</reference>
<sequence>MLNKTMESLEGMYGRSTVVALTVKFDRPDAKKTLLIYDRDNRQQLSSYGRNSGFIQEGHAAPTRPAGSPVSSWCPGLLRAICI</sequence>
<gene>
    <name evidence="1" type="ORF">PAAG_12469</name>
</gene>
<dbReference type="GeneID" id="26971108"/>
<proteinExistence type="predicted"/>
<name>A0A0A2V3Z3_PARBA</name>
<dbReference type="VEuPathDB" id="FungiDB:PAAG_12469"/>
<dbReference type="RefSeq" id="XP_015702453.1">
    <property type="nucleotide sequence ID" value="XM_015847951.1"/>
</dbReference>
<dbReference type="HOGENOM" id="CLU_2543184_0_0_1"/>
<organism evidence="1 2">
    <name type="scientific">Paracoccidioides lutzii (strain ATCC MYA-826 / Pb01)</name>
    <name type="common">Paracoccidioides brasiliensis</name>
    <dbReference type="NCBI Taxonomy" id="502779"/>
    <lineage>
        <taxon>Eukaryota</taxon>
        <taxon>Fungi</taxon>
        <taxon>Dikarya</taxon>
        <taxon>Ascomycota</taxon>
        <taxon>Pezizomycotina</taxon>
        <taxon>Eurotiomycetes</taxon>
        <taxon>Eurotiomycetidae</taxon>
        <taxon>Onygenales</taxon>
        <taxon>Ajellomycetaceae</taxon>
        <taxon>Paracoccidioides</taxon>
    </lineage>
</organism>
<evidence type="ECO:0000313" key="1">
    <source>
        <dbReference type="EMBL" id="KGQ00880.1"/>
    </source>
</evidence>
<dbReference type="KEGG" id="pbl:PAAG_12469"/>
<keyword evidence="2" id="KW-1185">Reference proteome</keyword>
<accession>A0A0A2V3Z3</accession>